<sequence length="54" mass="6072">MDNQVHGIVLTSQLNDDLGHLVRTSGDLVRTLGDPIRTFGETVKRLQMKHVEET</sequence>
<keyword evidence="2" id="KW-1185">Reference proteome</keyword>
<name>B9ST72_RICCO</name>
<dbReference type="InParanoid" id="B9ST72"/>
<reference evidence="2" key="1">
    <citation type="journal article" date="2010" name="Nat. Biotechnol.">
        <title>Draft genome sequence of the oilseed species Ricinus communis.</title>
        <authorList>
            <person name="Chan A.P."/>
            <person name="Crabtree J."/>
            <person name="Zhao Q."/>
            <person name="Lorenzi H."/>
            <person name="Orvis J."/>
            <person name="Puiu D."/>
            <person name="Melake-Berhan A."/>
            <person name="Jones K.M."/>
            <person name="Redman J."/>
            <person name="Chen G."/>
            <person name="Cahoon E.B."/>
            <person name="Gedil M."/>
            <person name="Stanke M."/>
            <person name="Haas B.J."/>
            <person name="Wortman J.R."/>
            <person name="Fraser-Liggett C.M."/>
            <person name="Ravel J."/>
            <person name="Rabinowicz P.D."/>
        </authorList>
    </citation>
    <scope>NUCLEOTIDE SEQUENCE [LARGE SCALE GENOMIC DNA]</scope>
    <source>
        <strain evidence="2">cv. Hale</strain>
    </source>
</reference>
<evidence type="ECO:0000313" key="1">
    <source>
        <dbReference type="EMBL" id="EEF33205.1"/>
    </source>
</evidence>
<protein>
    <submittedName>
        <fullName evidence="1">Uncharacterized protein</fullName>
    </submittedName>
</protein>
<accession>B9ST72</accession>
<gene>
    <name evidence="1" type="ORF">RCOM_0684780</name>
</gene>
<organism evidence="1 2">
    <name type="scientific">Ricinus communis</name>
    <name type="common">Castor bean</name>
    <dbReference type="NCBI Taxonomy" id="3988"/>
    <lineage>
        <taxon>Eukaryota</taxon>
        <taxon>Viridiplantae</taxon>
        <taxon>Streptophyta</taxon>
        <taxon>Embryophyta</taxon>
        <taxon>Tracheophyta</taxon>
        <taxon>Spermatophyta</taxon>
        <taxon>Magnoliopsida</taxon>
        <taxon>eudicotyledons</taxon>
        <taxon>Gunneridae</taxon>
        <taxon>Pentapetalae</taxon>
        <taxon>rosids</taxon>
        <taxon>fabids</taxon>
        <taxon>Malpighiales</taxon>
        <taxon>Euphorbiaceae</taxon>
        <taxon>Acalyphoideae</taxon>
        <taxon>Acalypheae</taxon>
        <taxon>Ricinus</taxon>
    </lineage>
</organism>
<dbReference type="AlphaFoldDB" id="B9ST72"/>
<evidence type="ECO:0000313" key="2">
    <source>
        <dbReference type="Proteomes" id="UP000008311"/>
    </source>
</evidence>
<proteinExistence type="predicted"/>
<dbReference type="Proteomes" id="UP000008311">
    <property type="component" value="Unassembled WGS sequence"/>
</dbReference>
<dbReference type="EMBL" id="EQ974122">
    <property type="protein sequence ID" value="EEF33205.1"/>
    <property type="molecule type" value="Genomic_DNA"/>
</dbReference>